<reference evidence="8 9" key="1">
    <citation type="journal article" date="2019" name="Sci. Rep.">
        <title>Orb-weaving spider Araneus ventricosus genome elucidates the spidroin gene catalogue.</title>
        <authorList>
            <person name="Kono N."/>
            <person name="Nakamura H."/>
            <person name="Ohtoshi R."/>
            <person name="Moran D.A.P."/>
            <person name="Shinohara A."/>
            <person name="Yoshida Y."/>
            <person name="Fujiwara M."/>
            <person name="Mori M."/>
            <person name="Tomita M."/>
            <person name="Arakawa K."/>
        </authorList>
    </citation>
    <scope>NUCLEOTIDE SEQUENCE [LARGE SCALE GENOMIC DNA]</scope>
</reference>
<dbReference type="Pfam" id="PF00014">
    <property type="entry name" value="Kunitz_BPTI"/>
    <property type="match status" value="1"/>
</dbReference>
<dbReference type="PANTHER" id="PTHR10083">
    <property type="entry name" value="KUNITZ-TYPE PROTEASE INHIBITOR-RELATED"/>
    <property type="match status" value="1"/>
</dbReference>
<keyword evidence="5" id="KW-0722">Serine protease inhibitor</keyword>
<dbReference type="EMBL" id="BGPR01132057">
    <property type="protein sequence ID" value="GBN48165.1"/>
    <property type="molecule type" value="Genomic_DNA"/>
</dbReference>
<dbReference type="InterPro" id="IPR002223">
    <property type="entry name" value="Kunitz_BPTI"/>
</dbReference>
<keyword evidence="4" id="KW-0732">Signal</keyword>
<dbReference type="Gene3D" id="2.10.22.10">
    <property type="entry name" value="Antistasin, domain 1"/>
    <property type="match status" value="1"/>
</dbReference>
<dbReference type="GO" id="GO:0004867">
    <property type="term" value="F:serine-type endopeptidase inhibitor activity"/>
    <property type="evidence" value="ECO:0007669"/>
    <property type="project" value="UniProtKB-KW"/>
</dbReference>
<dbReference type="InterPro" id="IPR020901">
    <property type="entry name" value="Prtase_inh_Kunz-CS"/>
</dbReference>
<dbReference type="OrthoDB" id="6435119at2759"/>
<comment type="subcellular location">
    <subcellularLocation>
        <location evidence="1">Secreted</location>
    </subcellularLocation>
</comment>
<comment type="caution">
    <text evidence="8">The sequence shown here is derived from an EMBL/GenBank/DDBJ whole genome shotgun (WGS) entry which is preliminary data.</text>
</comment>
<dbReference type="Proteomes" id="UP000499080">
    <property type="component" value="Unassembled WGS sequence"/>
</dbReference>
<evidence type="ECO:0000256" key="2">
    <source>
        <dbReference type="ARBA" id="ARBA00022525"/>
    </source>
</evidence>
<proteinExistence type="predicted"/>
<evidence type="ECO:0000256" key="1">
    <source>
        <dbReference type="ARBA" id="ARBA00004613"/>
    </source>
</evidence>
<dbReference type="CDD" id="cd00109">
    <property type="entry name" value="Kunitz-type"/>
    <property type="match status" value="1"/>
</dbReference>
<dbReference type="InterPro" id="IPR050098">
    <property type="entry name" value="TFPI/VKTCI-like"/>
</dbReference>
<name>A0A4Y2P898_ARAVE</name>
<keyword evidence="3" id="KW-0646">Protease inhibitor</keyword>
<dbReference type="FunFam" id="4.10.410.10:FF:000011">
    <property type="entry name" value="Tissue factor pathway inhibitor"/>
    <property type="match status" value="1"/>
</dbReference>
<evidence type="ECO:0000256" key="3">
    <source>
        <dbReference type="ARBA" id="ARBA00022690"/>
    </source>
</evidence>
<feature type="non-terminal residue" evidence="8">
    <location>
        <position position="152"/>
    </location>
</feature>
<feature type="domain" description="BPTI/Kunitz inhibitor" evidence="7">
    <location>
        <begin position="42"/>
        <end position="92"/>
    </location>
</feature>
<evidence type="ECO:0000256" key="6">
    <source>
        <dbReference type="ARBA" id="ARBA00023157"/>
    </source>
</evidence>
<dbReference type="PROSITE" id="PS50279">
    <property type="entry name" value="BPTI_KUNITZ_2"/>
    <property type="match status" value="1"/>
</dbReference>
<gene>
    <name evidence="8" type="ORF">AVEN_169140_1</name>
</gene>
<sequence>MNSFGKVKNKQDLRSKPDIKFHRSRLGFLSTCSLINIAHHTCRLPVEPGPCNEAHPRWFYDVQTQNCLPFVFGGCGGNKNRFKTSEICLRFCTGITATPPERRPYVFQPATSTPEPTQCPPSNCANLQCPYGIEESFDINGCSSCRCSNPCE</sequence>
<evidence type="ECO:0000256" key="5">
    <source>
        <dbReference type="ARBA" id="ARBA00022900"/>
    </source>
</evidence>
<dbReference type="Gene3D" id="4.10.410.10">
    <property type="entry name" value="Pancreatic trypsin inhibitor Kunitz domain"/>
    <property type="match status" value="1"/>
</dbReference>
<dbReference type="AlphaFoldDB" id="A0A4Y2P898"/>
<keyword evidence="2" id="KW-0964">Secreted</keyword>
<dbReference type="GO" id="GO:0005615">
    <property type="term" value="C:extracellular space"/>
    <property type="evidence" value="ECO:0007669"/>
    <property type="project" value="TreeGrafter"/>
</dbReference>
<dbReference type="PANTHER" id="PTHR10083:SF374">
    <property type="entry name" value="BPTI_KUNITZ INHIBITOR DOMAIN-CONTAINING PROTEIN"/>
    <property type="match status" value="1"/>
</dbReference>
<keyword evidence="6" id="KW-1015">Disulfide bond</keyword>
<evidence type="ECO:0000256" key="4">
    <source>
        <dbReference type="ARBA" id="ARBA00022729"/>
    </source>
</evidence>
<dbReference type="PRINTS" id="PR00759">
    <property type="entry name" value="BASICPTASE"/>
</dbReference>
<evidence type="ECO:0000313" key="8">
    <source>
        <dbReference type="EMBL" id="GBN48165.1"/>
    </source>
</evidence>
<evidence type="ECO:0000313" key="9">
    <source>
        <dbReference type="Proteomes" id="UP000499080"/>
    </source>
</evidence>
<evidence type="ECO:0000259" key="7">
    <source>
        <dbReference type="PROSITE" id="PS50279"/>
    </source>
</evidence>
<organism evidence="8 9">
    <name type="scientific">Araneus ventricosus</name>
    <name type="common">Orbweaver spider</name>
    <name type="synonym">Epeira ventricosa</name>
    <dbReference type="NCBI Taxonomy" id="182803"/>
    <lineage>
        <taxon>Eukaryota</taxon>
        <taxon>Metazoa</taxon>
        <taxon>Ecdysozoa</taxon>
        <taxon>Arthropoda</taxon>
        <taxon>Chelicerata</taxon>
        <taxon>Arachnida</taxon>
        <taxon>Araneae</taxon>
        <taxon>Araneomorphae</taxon>
        <taxon>Entelegynae</taxon>
        <taxon>Araneoidea</taxon>
        <taxon>Araneidae</taxon>
        <taxon>Araneus</taxon>
    </lineage>
</organism>
<dbReference type="InterPro" id="IPR036880">
    <property type="entry name" value="Kunitz_BPTI_sf"/>
</dbReference>
<keyword evidence="9" id="KW-1185">Reference proteome</keyword>
<dbReference type="SMART" id="SM00131">
    <property type="entry name" value="KU"/>
    <property type="match status" value="1"/>
</dbReference>
<dbReference type="PROSITE" id="PS00280">
    <property type="entry name" value="BPTI_KUNITZ_1"/>
    <property type="match status" value="1"/>
</dbReference>
<protein>
    <recommendedName>
        <fullName evidence="7">BPTI/Kunitz inhibitor domain-containing protein</fullName>
    </recommendedName>
</protein>
<dbReference type="SUPFAM" id="SSF57362">
    <property type="entry name" value="BPTI-like"/>
    <property type="match status" value="1"/>
</dbReference>
<accession>A0A4Y2P898</accession>